<accession>A0A5C5FWF8</accession>
<keyword evidence="3" id="KW-1185">Reference proteome</keyword>
<proteinExistence type="predicted"/>
<gene>
    <name evidence="2" type="ORF">DMC30DRAFT_271991</name>
</gene>
<keyword evidence="1" id="KW-1133">Transmembrane helix</keyword>
<protein>
    <submittedName>
        <fullName evidence="2">Uncharacterized protein</fullName>
    </submittedName>
</protein>
<organism evidence="2 3">
    <name type="scientific">Rhodotorula diobovata</name>
    <dbReference type="NCBI Taxonomy" id="5288"/>
    <lineage>
        <taxon>Eukaryota</taxon>
        <taxon>Fungi</taxon>
        <taxon>Dikarya</taxon>
        <taxon>Basidiomycota</taxon>
        <taxon>Pucciniomycotina</taxon>
        <taxon>Microbotryomycetes</taxon>
        <taxon>Sporidiobolales</taxon>
        <taxon>Sporidiobolaceae</taxon>
        <taxon>Rhodotorula</taxon>
    </lineage>
</organism>
<dbReference type="EMBL" id="SOZI01000077">
    <property type="protein sequence ID" value="TNY20041.1"/>
    <property type="molecule type" value="Genomic_DNA"/>
</dbReference>
<name>A0A5C5FWF8_9BASI</name>
<reference evidence="2 3" key="1">
    <citation type="submission" date="2019-03" db="EMBL/GenBank/DDBJ databases">
        <title>Rhodosporidium diobovatum UCD-FST 08-225 genome sequencing, assembly, and annotation.</title>
        <authorList>
            <person name="Fakankun I.U."/>
            <person name="Fristensky B."/>
            <person name="Levin D.B."/>
        </authorList>
    </citation>
    <scope>NUCLEOTIDE SEQUENCE [LARGE SCALE GENOMIC DNA]</scope>
    <source>
        <strain evidence="2 3">UCD-FST 08-225</strain>
    </source>
</reference>
<evidence type="ECO:0000313" key="2">
    <source>
        <dbReference type="EMBL" id="TNY20041.1"/>
    </source>
</evidence>
<feature type="transmembrane region" description="Helical" evidence="1">
    <location>
        <begin position="192"/>
        <end position="211"/>
    </location>
</feature>
<dbReference type="Proteomes" id="UP000311382">
    <property type="component" value="Unassembled WGS sequence"/>
</dbReference>
<evidence type="ECO:0000313" key="3">
    <source>
        <dbReference type="Proteomes" id="UP000311382"/>
    </source>
</evidence>
<keyword evidence="1" id="KW-0812">Transmembrane</keyword>
<evidence type="ECO:0000256" key="1">
    <source>
        <dbReference type="SAM" id="Phobius"/>
    </source>
</evidence>
<sequence>MTSPYNARLRPVARLPRASSSSTFLCRPVVTSHCRDSAALCVRPELLPPLSRRVNSALCLSPSASRRAPVTAPSAPVPSHPCCNTRTLGSIAGGGRSRRPVSPEAVRAHDPLSFIRERRADTPVGLVSASPRSAPWRSLSLLRFTRLHSHGHSTARRALLWWLCAEPVRPVPSFLLPGSPSLLADLGLPRSVATVVALVYFFLLTVMAAVARRQIGVLAEASTAEGNDETLFTNPLIVSLGASSNSNTPRTESDAAPLHSLRPRLCALRPRVRRAPVAPEPPARRADDGAQVHLGGDALPVCRVAHAVRGRVVPLVRGRQGRDQAGVVSWQWRFSSVPASTDELLSC</sequence>
<dbReference type="AlphaFoldDB" id="A0A5C5FWF8"/>
<comment type="caution">
    <text evidence="2">The sequence shown here is derived from an EMBL/GenBank/DDBJ whole genome shotgun (WGS) entry which is preliminary data.</text>
</comment>
<keyword evidence="1" id="KW-0472">Membrane</keyword>